<dbReference type="OrthoDB" id="6732375at2759"/>
<dbReference type="InParanoid" id="A0A5N4AU36"/>
<sequence length="298" mass="35312">MLQLTSSVIYLVSLLKSRTTQGIVTFTRSTFHQMWFYNLGIHIVAKNIDQTVFCTWTEDQASRGSSEIFSCLLRVSEVEASLKEKDHLIIWTDSCAGQNKNFLMICLYQYLVQRDHFKTIDHKFPEVGHSYLDSDRAFGRIEKRLRKHQTICTPEEYREVIASSSKKNLVINMENHFRNTEDLPQKMKLLNRKKNLLKEKIHFRDGIKWIHVDEFVSYLYKESYDLCVPFLKVNIRKSVASIDTLPRDFYIPRHLEKTGSLSQEKIENLKEQLCFVPDQHKWFFEQILFERRESGNDD</sequence>
<dbReference type="PANTHER" id="PTHR34415:SF1">
    <property type="entry name" value="INTEGRASE CATALYTIC DOMAIN-CONTAINING PROTEIN"/>
    <property type="match status" value="1"/>
</dbReference>
<accession>A0A5N4AU36</accession>
<dbReference type="InterPro" id="IPR057191">
    <property type="entry name" value="DUF7869"/>
</dbReference>
<dbReference type="EMBL" id="VVIM01000004">
    <property type="protein sequence ID" value="KAB0800826.1"/>
    <property type="molecule type" value="Genomic_DNA"/>
</dbReference>
<proteinExistence type="predicted"/>
<evidence type="ECO:0000313" key="2">
    <source>
        <dbReference type="EMBL" id="KAB0800826.1"/>
    </source>
</evidence>
<feature type="domain" description="DUF7869" evidence="1">
    <location>
        <begin position="53"/>
        <end position="189"/>
    </location>
</feature>
<name>A0A5N4AU36_PHOPY</name>
<comment type="caution">
    <text evidence="2">The sequence shown here is derived from an EMBL/GenBank/DDBJ whole genome shotgun (WGS) entry which is preliminary data.</text>
</comment>
<evidence type="ECO:0000313" key="3">
    <source>
        <dbReference type="Proteomes" id="UP000327044"/>
    </source>
</evidence>
<protein>
    <recommendedName>
        <fullName evidence="1">DUF7869 domain-containing protein</fullName>
    </recommendedName>
</protein>
<dbReference type="Pfam" id="PF25273">
    <property type="entry name" value="DUF7869"/>
    <property type="match status" value="1"/>
</dbReference>
<dbReference type="AlphaFoldDB" id="A0A5N4AU36"/>
<dbReference type="PANTHER" id="PTHR34415">
    <property type="entry name" value="INTEGRASE CATALYTIC DOMAIN-CONTAINING PROTEIN"/>
    <property type="match status" value="1"/>
</dbReference>
<gene>
    <name evidence="2" type="ORF">PPYR_06565</name>
</gene>
<keyword evidence="3" id="KW-1185">Reference proteome</keyword>
<evidence type="ECO:0000259" key="1">
    <source>
        <dbReference type="Pfam" id="PF25273"/>
    </source>
</evidence>
<dbReference type="Proteomes" id="UP000327044">
    <property type="component" value="Unassembled WGS sequence"/>
</dbReference>
<reference evidence="2 3" key="1">
    <citation type="journal article" date="2018" name="Elife">
        <title>Firefly genomes illuminate parallel origins of bioluminescence in beetles.</title>
        <authorList>
            <person name="Fallon T.R."/>
            <person name="Lower S.E."/>
            <person name="Chang C.H."/>
            <person name="Bessho-Uehara M."/>
            <person name="Martin G.J."/>
            <person name="Bewick A.J."/>
            <person name="Behringer M."/>
            <person name="Debat H.J."/>
            <person name="Wong I."/>
            <person name="Day J.C."/>
            <person name="Suvorov A."/>
            <person name="Silva C.J."/>
            <person name="Stanger-Hall K.F."/>
            <person name="Hall D.W."/>
            <person name="Schmitz R.J."/>
            <person name="Nelson D.R."/>
            <person name="Lewis S.M."/>
            <person name="Shigenobu S."/>
            <person name="Bybee S.M."/>
            <person name="Larracuente A.M."/>
            <person name="Oba Y."/>
            <person name="Weng J.K."/>
        </authorList>
    </citation>
    <scope>NUCLEOTIDE SEQUENCE [LARGE SCALE GENOMIC DNA]</scope>
    <source>
        <strain evidence="2">1611_PpyrPB1</strain>
        <tissue evidence="2">Whole body</tissue>
    </source>
</reference>
<organism evidence="2 3">
    <name type="scientific">Photinus pyralis</name>
    <name type="common">Common eastern firefly</name>
    <name type="synonym">Lampyris pyralis</name>
    <dbReference type="NCBI Taxonomy" id="7054"/>
    <lineage>
        <taxon>Eukaryota</taxon>
        <taxon>Metazoa</taxon>
        <taxon>Ecdysozoa</taxon>
        <taxon>Arthropoda</taxon>
        <taxon>Hexapoda</taxon>
        <taxon>Insecta</taxon>
        <taxon>Pterygota</taxon>
        <taxon>Neoptera</taxon>
        <taxon>Endopterygota</taxon>
        <taxon>Coleoptera</taxon>
        <taxon>Polyphaga</taxon>
        <taxon>Elateriformia</taxon>
        <taxon>Elateroidea</taxon>
        <taxon>Lampyridae</taxon>
        <taxon>Lampyrinae</taxon>
        <taxon>Photinus</taxon>
    </lineage>
</organism>